<evidence type="ECO:0008006" key="3">
    <source>
        <dbReference type="Google" id="ProtNLM"/>
    </source>
</evidence>
<dbReference type="EMBL" id="CP116967">
    <property type="protein sequence ID" value="WNM58747.1"/>
    <property type="molecule type" value="Genomic_DNA"/>
</dbReference>
<dbReference type="RefSeq" id="WP_312644965.1">
    <property type="nucleotide sequence ID" value="NZ_CP116967.1"/>
</dbReference>
<dbReference type="KEGG" id="nall:PP769_02985"/>
<gene>
    <name evidence="1" type="ORF">PP769_02985</name>
</gene>
<evidence type="ECO:0000313" key="2">
    <source>
        <dbReference type="Proteomes" id="UP001302719"/>
    </source>
</evidence>
<evidence type="ECO:0000313" key="1">
    <source>
        <dbReference type="EMBL" id="WNM58747.1"/>
    </source>
</evidence>
<name>A0AA96GCW3_9BACT</name>
<protein>
    <recommendedName>
        <fullName evidence="3">Lipoprotein</fullName>
    </recommendedName>
</protein>
<sequence>MTRQNHKFILLTVLSAFIASCSVIERLDFEPTNTGFFSAEDLPSYRNNYQRISSYQFNPGYGEFHMGRGRVKMTGMYSLQDSTTAGLTQLGQIDLVIDFSERDETRTGGPGTVEVPIVEGQVSRVTNLGGAEIPEVGIGWEGTLPITGYVTLNEPVGTGNPPQDITFEAKGNLRSISPHGEAGTQRMVNLSFSGTFKKEIELGSFLVAAAGKIESTNGESDFYLEEVR</sequence>
<reference evidence="1 2" key="1">
    <citation type="submission" date="2023-01" db="EMBL/GenBank/DDBJ databases">
        <title>Cultivation and genomic characterization of new, ubiquitous marine nitrite-oxidizing bacteria from the Nitrospirales.</title>
        <authorList>
            <person name="Mueller A.J."/>
            <person name="Daebeler A."/>
            <person name="Herbold C.W."/>
            <person name="Kirkegaard R.H."/>
            <person name="Daims H."/>
        </authorList>
    </citation>
    <scope>NUCLEOTIDE SEQUENCE [LARGE SCALE GENOMIC DNA]</scope>
    <source>
        <strain evidence="1 2">VA</strain>
    </source>
</reference>
<dbReference type="AlphaFoldDB" id="A0AA96GCW3"/>
<keyword evidence="2" id="KW-1185">Reference proteome</keyword>
<dbReference type="PROSITE" id="PS51257">
    <property type="entry name" value="PROKAR_LIPOPROTEIN"/>
    <property type="match status" value="1"/>
</dbReference>
<dbReference type="Proteomes" id="UP001302719">
    <property type="component" value="Chromosome"/>
</dbReference>
<proteinExistence type="predicted"/>
<accession>A0AA96GCW3</accession>
<organism evidence="1 2">
    <name type="scientific">Candidatus Nitrospira allomarina</name>
    <dbReference type="NCBI Taxonomy" id="3020900"/>
    <lineage>
        <taxon>Bacteria</taxon>
        <taxon>Pseudomonadati</taxon>
        <taxon>Nitrospirota</taxon>
        <taxon>Nitrospiria</taxon>
        <taxon>Nitrospirales</taxon>
        <taxon>Nitrospiraceae</taxon>
        <taxon>Nitrospira</taxon>
    </lineage>
</organism>